<dbReference type="EMBL" id="CP012034">
    <property type="protein sequence ID" value="AKP66922.1"/>
    <property type="molecule type" value="Genomic_DNA"/>
</dbReference>
<evidence type="ECO:0000313" key="3">
    <source>
        <dbReference type="EMBL" id="AKP66922.1"/>
    </source>
</evidence>
<evidence type="ECO:0000313" key="4">
    <source>
        <dbReference type="Proteomes" id="UP000036106"/>
    </source>
</evidence>
<dbReference type="GO" id="GO:0003676">
    <property type="term" value="F:nucleic acid binding"/>
    <property type="evidence" value="ECO:0007669"/>
    <property type="project" value="InterPro"/>
</dbReference>
<reference evidence="4" key="1">
    <citation type="submission" date="2015-07" db="EMBL/GenBank/DDBJ databases">
        <title>Lactobacillus ginsenosidimutans/EMML 3141/ whole genome sequencing.</title>
        <authorList>
            <person name="Kim M.K."/>
            <person name="Im W.-T."/>
            <person name="Srinivasan S."/>
            <person name="Lee J.-J."/>
        </authorList>
    </citation>
    <scope>NUCLEOTIDE SEQUENCE [LARGE SCALE GENOMIC DNA]</scope>
    <source>
        <strain evidence="4">EMML 3041</strain>
    </source>
</reference>
<dbReference type="InterPro" id="IPR001667">
    <property type="entry name" value="DDH_dom"/>
</dbReference>
<dbReference type="InterPro" id="IPR003156">
    <property type="entry name" value="DHHA1_dom"/>
</dbReference>
<dbReference type="PANTHER" id="PTHR47618">
    <property type="entry name" value="BIFUNCTIONAL OLIGORIBONUCLEASE AND PAP PHOSPHATASE NRNA"/>
    <property type="match status" value="1"/>
</dbReference>
<gene>
    <name evidence="3" type="ORF">ABM34_04845</name>
</gene>
<sequence>MNKFSEIIETIKQYDKIIVLRHTNPDPDALGSQKGLANAIEEAFPNKKVLIGGNNTEGLKWLSTMDKLSDADFNGALVIVTDTANTERIDDERFNSGDFLIKIDHHPNDDPYGDQLFVNTDASSSSEIIADIIASSDELKLTKTVAYYLYAGIVGDTGRFLYPATTQHTMNVAGEFIALGIDAAGINQHMNEVTLAQAKLQGKLFDRLKIDESGAAVAVIDDALMNELGITREQANSVVSAPGHLKEVHSWLEATEKEDGTFRMHLRSQGPVINELAKEHNGGGHPLASGADAKDLEEVNQMFNELIEIVNNFYKKGE</sequence>
<dbReference type="OrthoDB" id="9803668at2"/>
<dbReference type="PANTHER" id="PTHR47618:SF1">
    <property type="entry name" value="BIFUNCTIONAL OLIGORIBONUCLEASE AND PAP PHOSPHATASE NRNA"/>
    <property type="match status" value="1"/>
</dbReference>
<dbReference type="Pfam" id="PF02272">
    <property type="entry name" value="DHHA1"/>
    <property type="match status" value="1"/>
</dbReference>
<feature type="domain" description="DHHA1" evidence="2">
    <location>
        <begin position="227"/>
        <end position="311"/>
    </location>
</feature>
<dbReference type="SUPFAM" id="SSF64182">
    <property type="entry name" value="DHH phosphoesterases"/>
    <property type="match status" value="1"/>
</dbReference>
<dbReference type="PATRIC" id="fig|1007676.4.peg.961"/>
<evidence type="ECO:0000259" key="1">
    <source>
        <dbReference type="Pfam" id="PF01368"/>
    </source>
</evidence>
<dbReference type="InterPro" id="IPR038763">
    <property type="entry name" value="DHH_sf"/>
</dbReference>
<dbReference type="AlphaFoldDB" id="A0A0H4QG66"/>
<evidence type="ECO:0000259" key="2">
    <source>
        <dbReference type="Pfam" id="PF02272"/>
    </source>
</evidence>
<proteinExistence type="predicted"/>
<dbReference type="STRING" id="1007676.ABM34_04845"/>
<protein>
    <submittedName>
        <fullName evidence="3">Oligoribonuclease</fullName>
    </submittedName>
</protein>
<keyword evidence="4" id="KW-1185">Reference proteome</keyword>
<organism evidence="3 4">
    <name type="scientific">Companilactobacillus ginsenosidimutans</name>
    <dbReference type="NCBI Taxonomy" id="1007676"/>
    <lineage>
        <taxon>Bacteria</taxon>
        <taxon>Bacillati</taxon>
        <taxon>Bacillota</taxon>
        <taxon>Bacilli</taxon>
        <taxon>Lactobacillales</taxon>
        <taxon>Lactobacillaceae</taxon>
        <taxon>Companilactobacillus</taxon>
    </lineage>
</organism>
<dbReference type="Gene3D" id="3.90.1640.10">
    <property type="entry name" value="inorganic pyrophosphatase (n-terminal core)"/>
    <property type="match status" value="1"/>
</dbReference>
<feature type="domain" description="DDH" evidence="1">
    <location>
        <begin position="16"/>
        <end position="153"/>
    </location>
</feature>
<dbReference type="RefSeq" id="WP_048703879.1">
    <property type="nucleotide sequence ID" value="NZ_CP012034.1"/>
</dbReference>
<dbReference type="Proteomes" id="UP000036106">
    <property type="component" value="Chromosome"/>
</dbReference>
<accession>A0A0H4QG66</accession>
<dbReference type="Gene3D" id="3.10.310.30">
    <property type="match status" value="1"/>
</dbReference>
<dbReference type="KEGG" id="lgn:ABM34_04845"/>
<dbReference type="Pfam" id="PF01368">
    <property type="entry name" value="DHH"/>
    <property type="match status" value="1"/>
</dbReference>
<dbReference type="InterPro" id="IPR051319">
    <property type="entry name" value="Oligoribo/pAp-PDE_c-di-AMP_PDE"/>
</dbReference>
<name>A0A0H4QG66_9LACO</name>